<evidence type="ECO:0000256" key="3">
    <source>
        <dbReference type="ARBA" id="ARBA00035412"/>
    </source>
</evidence>
<evidence type="ECO:0000313" key="6">
    <source>
        <dbReference type="EMBL" id="SFE02874.1"/>
    </source>
</evidence>
<dbReference type="Pfam" id="PF00542">
    <property type="entry name" value="Ribosomal_L12"/>
    <property type="match status" value="1"/>
</dbReference>
<dbReference type="GO" id="GO:1990904">
    <property type="term" value="C:ribonucleoprotein complex"/>
    <property type="evidence" value="ECO:0007669"/>
    <property type="project" value="UniProtKB-KW"/>
</dbReference>
<feature type="domain" description="Large ribosomal subunit protein bL12 C-terminal" evidence="4">
    <location>
        <begin position="260"/>
        <end position="326"/>
    </location>
</feature>
<dbReference type="SMR" id="A0A1H6DSW7"/>
<keyword evidence="1 5" id="KW-0689">Ribosomal protein</keyword>
<proteinExistence type="predicted"/>
<keyword evidence="2" id="KW-0687">Ribonucleoprotein</keyword>
<protein>
    <recommendedName>
        <fullName evidence="3">50S ribosomal protein L7/L12</fullName>
    </recommendedName>
</protein>
<dbReference type="InterPro" id="IPR013823">
    <property type="entry name" value="Ribosomal_bL12_C"/>
</dbReference>
<dbReference type="PANTHER" id="PTHR45987:SF4">
    <property type="entry name" value="LARGE RIBOSOMAL SUBUNIT PROTEIN BL12M"/>
    <property type="match status" value="1"/>
</dbReference>
<reference evidence="5" key="1">
    <citation type="submission" date="2016-10" db="EMBL/GenBank/DDBJ databases">
        <authorList>
            <person name="de Groot N.N."/>
        </authorList>
    </citation>
    <scope>NUCLEOTIDE SEQUENCE [LARGE SCALE GENOMIC DNA]</scope>
    <source>
        <strain evidence="5">ATCC 20501</strain>
    </source>
</reference>
<evidence type="ECO:0000313" key="8">
    <source>
        <dbReference type="Proteomes" id="UP000236729"/>
    </source>
</evidence>
<dbReference type="EMBL" id="FOME01000008">
    <property type="protein sequence ID" value="SFE02874.1"/>
    <property type="molecule type" value="Genomic_DNA"/>
</dbReference>
<sequence length="336" mass="36318">MPQGAPLSRRPRRDDFDRALDRLSTEGWQVVDDERFESDTATAGMLSIPSDLPDHFGPDGTLVEDITLRWRECETSMLQAAFAREGLVLSVPGQGPEEHDALVGMDSEGLANAYEDAMRKLMAAAHGTDEPAEGTVTCLATDISSDLRRIAEAFDRLTEHGYLAEPALWPTNSGCWQRILARTEGEQSPRAVFWNTQNHRDCFDPRGDLVDELYVHWAGERDLIAEILAGTGLAVRVPSNESTTFVLSAADGISSTDELDVVLESAGDDRLQVIKAVRQVVSGLGVADAKKLVESAPKPVLTEVATWAAEAAKKKLEAAGAEISLKRSSATCTTGG</sequence>
<evidence type="ECO:0000313" key="7">
    <source>
        <dbReference type="Proteomes" id="UP000199690"/>
    </source>
</evidence>
<dbReference type="GO" id="GO:0003729">
    <property type="term" value="F:mRNA binding"/>
    <property type="evidence" value="ECO:0007669"/>
    <property type="project" value="TreeGrafter"/>
</dbReference>
<dbReference type="GO" id="GO:0005840">
    <property type="term" value="C:ribosome"/>
    <property type="evidence" value="ECO:0007669"/>
    <property type="project" value="UniProtKB-KW"/>
</dbReference>
<name>A0A1H6DSW7_9PSEU</name>
<evidence type="ECO:0000259" key="4">
    <source>
        <dbReference type="Pfam" id="PF00542"/>
    </source>
</evidence>
<dbReference type="InterPro" id="IPR000206">
    <property type="entry name" value="Ribosomal_bL12"/>
</dbReference>
<dbReference type="GO" id="GO:0006412">
    <property type="term" value="P:translation"/>
    <property type="evidence" value="ECO:0007669"/>
    <property type="project" value="InterPro"/>
</dbReference>
<gene>
    <name evidence="5" type="ORF">SAMN02982929_04908</name>
    <name evidence="6" type="ORF">SAMN05216506_108120</name>
</gene>
<dbReference type="InterPro" id="IPR014719">
    <property type="entry name" value="Ribosomal_bL12_C/ClpS-like"/>
</dbReference>
<dbReference type="Gene3D" id="3.30.1390.10">
    <property type="match status" value="1"/>
</dbReference>
<dbReference type="GO" id="GO:0003735">
    <property type="term" value="F:structural constituent of ribosome"/>
    <property type="evidence" value="ECO:0007669"/>
    <property type="project" value="InterPro"/>
</dbReference>
<accession>A0A1H6DSW7</accession>
<organism evidence="5 8">
    <name type="scientific">Saccharopolyspora kobensis</name>
    <dbReference type="NCBI Taxonomy" id="146035"/>
    <lineage>
        <taxon>Bacteria</taxon>
        <taxon>Bacillati</taxon>
        <taxon>Actinomycetota</taxon>
        <taxon>Actinomycetes</taxon>
        <taxon>Pseudonocardiales</taxon>
        <taxon>Pseudonocardiaceae</taxon>
        <taxon>Saccharopolyspora</taxon>
    </lineage>
</organism>
<dbReference type="EMBL" id="FNVB01000007">
    <property type="protein sequence ID" value="SEG88134.1"/>
    <property type="molecule type" value="Genomic_DNA"/>
</dbReference>
<dbReference type="FunFam" id="3.30.1390.10:FF:000001">
    <property type="entry name" value="50S ribosomal protein L7/L12"/>
    <property type="match status" value="1"/>
</dbReference>
<dbReference type="Proteomes" id="UP000236729">
    <property type="component" value="Unassembled WGS sequence"/>
</dbReference>
<evidence type="ECO:0000256" key="2">
    <source>
        <dbReference type="ARBA" id="ARBA00023274"/>
    </source>
</evidence>
<dbReference type="SUPFAM" id="SSF54736">
    <property type="entry name" value="ClpS-like"/>
    <property type="match status" value="1"/>
</dbReference>
<accession>A0A1I1X630</accession>
<keyword evidence="7" id="KW-1185">Reference proteome</keyword>
<dbReference type="Proteomes" id="UP000199690">
    <property type="component" value="Unassembled WGS sequence"/>
</dbReference>
<dbReference type="AlphaFoldDB" id="A0A1H6DSW7"/>
<evidence type="ECO:0000256" key="1">
    <source>
        <dbReference type="ARBA" id="ARBA00022980"/>
    </source>
</evidence>
<reference evidence="7 8" key="2">
    <citation type="submission" date="2016-10" db="EMBL/GenBank/DDBJ databases">
        <authorList>
            <person name="Varghese N."/>
            <person name="Submissions S."/>
        </authorList>
    </citation>
    <scope>NUCLEOTIDE SEQUENCE [LARGE SCALE GENOMIC DNA]</scope>
    <source>
        <strain evidence="8">ATCC 20501</strain>
        <strain evidence="6 7">CGMCC 4.3529</strain>
    </source>
</reference>
<dbReference type="PANTHER" id="PTHR45987">
    <property type="entry name" value="39S RIBOSOMAL PROTEIN L12"/>
    <property type="match status" value="1"/>
</dbReference>
<evidence type="ECO:0000313" key="5">
    <source>
        <dbReference type="EMBL" id="SEG88134.1"/>
    </source>
</evidence>